<organism evidence="1">
    <name type="scientific">Micromonospora carbonacea</name>
    <dbReference type="NCBI Taxonomy" id="47853"/>
    <lineage>
        <taxon>Bacteria</taxon>
        <taxon>Bacillati</taxon>
        <taxon>Actinomycetota</taxon>
        <taxon>Actinomycetes</taxon>
        <taxon>Micromonosporales</taxon>
        <taxon>Micromonosporaceae</taxon>
        <taxon>Micromonospora</taxon>
    </lineage>
</organism>
<sequence length="245" mass="27283">MRELAREQGYTRGELAELLGISEDMLDLLDKPDWYDHFRVGRLRRLARVLRLPWPEWMGGPAPRTQTDAARRPRTDAIKVHVVLTTLFDVPVPIVDLAAVLGWPTSRVSQALDAIADAVDLSSGFVLIQTPDHVRLAASPRLLDAATRKRLAEAAHARKGTDPVLCHLIAEVLIGRQDHARLLARLAPRTFNDAVSHGYLAMIAPTEQDVRDGHRPGEPIVIMTPELAYNLGFDLDRDNDNGQDH</sequence>
<protein>
    <submittedName>
        <fullName evidence="1">Uncharacterized protein</fullName>
    </submittedName>
</protein>
<dbReference type="AlphaFoldDB" id="A0A7D5Y4L6"/>
<accession>A0A7D5Y4L6</accession>
<gene>
    <name evidence="1" type="ORF">HZU44_14680</name>
</gene>
<evidence type="ECO:0000313" key="1">
    <source>
        <dbReference type="EMBL" id="QLJ96252.1"/>
    </source>
</evidence>
<reference evidence="1" key="1">
    <citation type="submission" date="2020-08" db="EMBL/GenBank/DDBJ databases">
        <title>A bifunctional nitrone conjugated secondary metabolite targeting the ribosome.</title>
        <authorList>
            <person name="Limbrick E.M."/>
            <person name="Graf M."/>
            <person name="Derewacz D.K."/>
            <person name="Nguyen F."/>
            <person name="Spraggins J.M."/>
            <person name="Wieland M."/>
            <person name="Ynigez-Gutierrez A.E."/>
            <person name="Reisman B.J."/>
            <person name="Zinshteyn B."/>
            <person name="McCulloch K."/>
            <person name="Iverson T.M."/>
            <person name="Green R."/>
            <person name="Wilson D.N."/>
            <person name="Bachmann B.O."/>
        </authorList>
    </citation>
    <scope>NUCLEOTIDE SEQUENCE</scope>
    <source>
        <strain evidence="1">Africana</strain>
    </source>
</reference>
<proteinExistence type="predicted"/>
<dbReference type="EMBL" id="CP058905">
    <property type="protein sequence ID" value="QLJ96252.1"/>
    <property type="molecule type" value="Genomic_DNA"/>
</dbReference>
<name>A0A7D5Y4L6_9ACTN</name>